<keyword evidence="3" id="KW-1185">Reference proteome</keyword>
<dbReference type="EMBL" id="CAJVCH010296572">
    <property type="protein sequence ID" value="CAG7785434.1"/>
    <property type="molecule type" value="Genomic_DNA"/>
</dbReference>
<dbReference type="PANTHER" id="PTHR23278">
    <property type="entry name" value="SIDESTEP PROTEIN"/>
    <property type="match status" value="1"/>
</dbReference>
<organism evidence="2 3">
    <name type="scientific">Allacma fusca</name>
    <dbReference type="NCBI Taxonomy" id="39272"/>
    <lineage>
        <taxon>Eukaryota</taxon>
        <taxon>Metazoa</taxon>
        <taxon>Ecdysozoa</taxon>
        <taxon>Arthropoda</taxon>
        <taxon>Hexapoda</taxon>
        <taxon>Collembola</taxon>
        <taxon>Symphypleona</taxon>
        <taxon>Sminthuridae</taxon>
        <taxon>Allacma</taxon>
    </lineage>
</organism>
<dbReference type="InterPro" id="IPR007110">
    <property type="entry name" value="Ig-like_dom"/>
</dbReference>
<accession>A0A8J2L1C7</accession>
<feature type="domain" description="Ig-like" evidence="1">
    <location>
        <begin position="66"/>
        <end position="151"/>
    </location>
</feature>
<dbReference type="PANTHER" id="PTHR23278:SF31">
    <property type="entry name" value="SIDESTEP II, ISOFORM A"/>
    <property type="match status" value="1"/>
</dbReference>
<evidence type="ECO:0000259" key="1">
    <source>
        <dbReference type="PROSITE" id="PS50835"/>
    </source>
</evidence>
<gene>
    <name evidence="2" type="ORF">AFUS01_LOCUS24059</name>
</gene>
<feature type="non-terminal residue" evidence="2">
    <location>
        <position position="1"/>
    </location>
</feature>
<dbReference type="Proteomes" id="UP000708208">
    <property type="component" value="Unassembled WGS sequence"/>
</dbReference>
<evidence type="ECO:0000313" key="3">
    <source>
        <dbReference type="Proteomes" id="UP000708208"/>
    </source>
</evidence>
<comment type="caution">
    <text evidence="2">The sequence shown here is derived from an EMBL/GenBank/DDBJ whole genome shotgun (WGS) entry which is preliminary data.</text>
</comment>
<protein>
    <recommendedName>
        <fullName evidence="1">Ig-like domain-containing protein</fullName>
    </recommendedName>
</protein>
<name>A0A8J2L1C7_9HEXA</name>
<evidence type="ECO:0000313" key="2">
    <source>
        <dbReference type="EMBL" id="CAG7785434.1"/>
    </source>
</evidence>
<proteinExistence type="predicted"/>
<dbReference type="AlphaFoldDB" id="A0A8J2L1C7"/>
<dbReference type="PROSITE" id="PS50835">
    <property type="entry name" value="IG_LIKE"/>
    <property type="match status" value="1"/>
</dbReference>
<sequence length="166" mass="18268">MLLQQIMESEGVMLQHNRTSGVILSNQSLVLQKVSRPSAGNYSCKAVNEQGVGFSNEVRLEIMYAPACQTELSGSDAVILAASRSEDVNISCEMDALPNNLKFYWTHTNTVGENSDLASEIYSNDGSRSLLRYHIRSEEDFGTILCWASNSIGNAERPCVYQLVPA</sequence>
<reference evidence="2" key="1">
    <citation type="submission" date="2021-06" db="EMBL/GenBank/DDBJ databases">
        <authorList>
            <person name="Hodson N. C."/>
            <person name="Mongue J. A."/>
            <person name="Jaron S. K."/>
        </authorList>
    </citation>
    <scope>NUCLEOTIDE SEQUENCE</scope>
</reference>
<dbReference type="OrthoDB" id="10006996at2759"/>